<dbReference type="PROSITE" id="PS51257">
    <property type="entry name" value="PROKAR_LIPOPROTEIN"/>
    <property type="match status" value="1"/>
</dbReference>
<gene>
    <name evidence="8" type="ordered locus">Bache_0579</name>
</gene>
<evidence type="ECO:0000259" key="6">
    <source>
        <dbReference type="Pfam" id="PF07980"/>
    </source>
</evidence>
<dbReference type="STRING" id="693979.Bache_0579"/>
<dbReference type="PATRIC" id="fig|693979.3.peg.618"/>
<comment type="subcellular location">
    <subcellularLocation>
        <location evidence="1">Cell outer membrane</location>
    </subcellularLocation>
</comment>
<dbReference type="InterPro" id="IPR011990">
    <property type="entry name" value="TPR-like_helical_dom_sf"/>
</dbReference>
<evidence type="ECO:0000256" key="4">
    <source>
        <dbReference type="ARBA" id="ARBA00023136"/>
    </source>
</evidence>
<dbReference type="KEGG" id="bhl:Bache_0579"/>
<evidence type="ECO:0000256" key="3">
    <source>
        <dbReference type="ARBA" id="ARBA00022729"/>
    </source>
</evidence>
<dbReference type="eggNOG" id="COG0614">
    <property type="taxonomic scope" value="Bacteria"/>
</dbReference>
<keyword evidence="9" id="KW-1185">Reference proteome</keyword>
<dbReference type="Pfam" id="PF14322">
    <property type="entry name" value="SusD-like_3"/>
    <property type="match status" value="1"/>
</dbReference>
<evidence type="ECO:0000259" key="7">
    <source>
        <dbReference type="Pfam" id="PF14322"/>
    </source>
</evidence>
<dbReference type="InterPro" id="IPR012944">
    <property type="entry name" value="SusD_RagB_dom"/>
</dbReference>
<dbReference type="InterPro" id="IPR033985">
    <property type="entry name" value="SusD-like_N"/>
</dbReference>
<reference evidence="8 9" key="2">
    <citation type="journal article" date="2011" name="Stand. Genomic Sci.">
        <title>Complete genome sequence of Bacteroides helcogenes type strain (P 36-108).</title>
        <authorList>
            <person name="Pati A."/>
            <person name="Gronow S."/>
            <person name="Zeytun A."/>
            <person name="Lapidus A."/>
            <person name="Nolan M."/>
            <person name="Hammon N."/>
            <person name="Deshpande S."/>
            <person name="Cheng J.F."/>
            <person name="Tapia R."/>
            <person name="Han C."/>
            <person name="Goodwin L."/>
            <person name="Pitluck S."/>
            <person name="Liolios K."/>
            <person name="Pagani I."/>
            <person name="Ivanova N."/>
            <person name="Mavromatis K."/>
            <person name="Chen A."/>
            <person name="Palaniappan K."/>
            <person name="Land M."/>
            <person name="Hauser L."/>
            <person name="Chang Y.J."/>
            <person name="Jeffries C.D."/>
            <person name="Detter J.C."/>
            <person name="Brambilla E."/>
            <person name="Rohde M."/>
            <person name="Goker M."/>
            <person name="Woyke T."/>
            <person name="Bristow J."/>
            <person name="Eisen J.A."/>
            <person name="Markowitz V."/>
            <person name="Hugenholtz P."/>
            <person name="Kyrpides N.C."/>
            <person name="Klenk H.P."/>
            <person name="Lucas S."/>
        </authorList>
    </citation>
    <scope>NUCLEOTIDE SEQUENCE [LARGE SCALE GENOMIC DNA]</scope>
    <source>
        <strain evidence="9">ATCC 35417 / DSM 20613 / JCM 6297 / CCUG 15421 / P 36-108</strain>
    </source>
</reference>
<dbReference type="GO" id="GO:0009279">
    <property type="term" value="C:cell outer membrane"/>
    <property type="evidence" value="ECO:0007669"/>
    <property type="project" value="UniProtKB-SubCell"/>
</dbReference>
<dbReference type="HOGENOM" id="CLU_015553_1_1_10"/>
<sequence>MKTLKTIILSFACLAVTSCDFLDKEPTKLTPGVYFNNTGEAASFLTSVYAPLASQNFYGNEYMFMVCGDDLSHFGGGRNPQSSGAIACNNANSSSPQFSNLWQTLYTGIDRANTFLENIDKANGISDQLRLQYKSEARFMRAYYYFTLVQGWGDVPFKTSSTNSVTGLDIPRTDKQTIYDFIITEMAECTEGLSTAAELGYKPGHVSKSTAWGILARVYLFRAGEHFRDKTPVNETANKEYFKQASNYARKVMGQGHDLADNYWDVFIDLCSNKYNSTGKNESIWEVEFAGDYTSEVRSEGRIGNLIGIKCPDQSSDQSLIDKQDPGFGYAYFWSTPKLYELYVNNKDINRMNWNIAPFEYIAAVSGKGVTGRQFEYGKMAEVKKQYWDISYSYGIGNMAKKTGDYEKPEAESEKNYSRACGKYRREYELYGSKKNKNYTSLNFPLLRYSDVLLMVAEAENEVNNQPTTIAYQCLNKVRVRAGISTYPEGSLGKEAFRQAVKDERVMELCFEYTRRYDLIRWGEYVKNMNELSSRAQQGANANWATGPNYSVYTYFQITDAYNYFPIPDSEMSVNNAITQNNPGW</sequence>
<keyword evidence="4" id="KW-0472">Membrane</keyword>
<dbReference type="EMBL" id="CP002352">
    <property type="protein sequence ID" value="ADV42604.1"/>
    <property type="molecule type" value="Genomic_DNA"/>
</dbReference>
<proteinExistence type="inferred from homology"/>
<evidence type="ECO:0000256" key="2">
    <source>
        <dbReference type="ARBA" id="ARBA00006275"/>
    </source>
</evidence>
<protein>
    <submittedName>
        <fullName evidence="8">RagB/SusD domain protein</fullName>
    </submittedName>
</protein>
<feature type="domain" description="SusD-like N-terminal" evidence="7">
    <location>
        <begin position="20"/>
        <end position="220"/>
    </location>
</feature>
<evidence type="ECO:0000256" key="5">
    <source>
        <dbReference type="ARBA" id="ARBA00023237"/>
    </source>
</evidence>
<dbReference type="OrthoDB" id="727588at2"/>
<organism evidence="8 9">
    <name type="scientific">Bacteroides helcogenes (strain ATCC 35417 / DSM 20613 / JCM 6297 / CCUG 15421 / P 36-108)</name>
    <dbReference type="NCBI Taxonomy" id="693979"/>
    <lineage>
        <taxon>Bacteria</taxon>
        <taxon>Pseudomonadati</taxon>
        <taxon>Bacteroidota</taxon>
        <taxon>Bacteroidia</taxon>
        <taxon>Bacteroidales</taxon>
        <taxon>Bacteroidaceae</taxon>
        <taxon>Bacteroides</taxon>
    </lineage>
</organism>
<dbReference type="SUPFAM" id="SSF48452">
    <property type="entry name" value="TPR-like"/>
    <property type="match status" value="1"/>
</dbReference>
<keyword evidence="5" id="KW-0998">Cell outer membrane</keyword>
<feature type="domain" description="RagB/SusD" evidence="6">
    <location>
        <begin position="281"/>
        <end position="585"/>
    </location>
</feature>
<reference key="1">
    <citation type="submission" date="2010-11" db="EMBL/GenBank/DDBJ databases">
        <title>The complete genome of Bacteroides helcogenes P 36-108.</title>
        <authorList>
            <consortium name="US DOE Joint Genome Institute (JGI-PGF)"/>
            <person name="Lucas S."/>
            <person name="Copeland A."/>
            <person name="Lapidus A."/>
            <person name="Bruce D."/>
            <person name="Goodwin L."/>
            <person name="Pitluck S."/>
            <person name="Kyrpides N."/>
            <person name="Mavromatis K."/>
            <person name="Ivanova N."/>
            <person name="Zeytun A."/>
            <person name="Brettin T."/>
            <person name="Detter J.C."/>
            <person name="Tapia R."/>
            <person name="Han C."/>
            <person name="Land M."/>
            <person name="Hauser L."/>
            <person name="Markowitz V."/>
            <person name="Cheng J.-F."/>
            <person name="Hugenholtz P."/>
            <person name="Woyke T."/>
            <person name="Wu D."/>
            <person name="Gronow S."/>
            <person name="Wellnitz S."/>
            <person name="Brambilla E."/>
            <person name="Klenk H.-P."/>
            <person name="Eisen J.A."/>
        </authorList>
    </citation>
    <scope>NUCLEOTIDE SEQUENCE</scope>
    <source>
        <strain>P 36-108</strain>
    </source>
</reference>
<evidence type="ECO:0000313" key="8">
    <source>
        <dbReference type="EMBL" id="ADV42604.1"/>
    </source>
</evidence>
<name>E6SWK6_BACT6</name>
<keyword evidence="3" id="KW-0732">Signal</keyword>
<dbReference type="Pfam" id="PF07980">
    <property type="entry name" value="SusD_RagB"/>
    <property type="match status" value="1"/>
</dbReference>
<dbReference type="Gene3D" id="1.25.40.390">
    <property type="match status" value="1"/>
</dbReference>
<dbReference type="Proteomes" id="UP000008630">
    <property type="component" value="Chromosome"/>
</dbReference>
<comment type="similarity">
    <text evidence="2">Belongs to the SusD family.</text>
</comment>
<accession>E6SWK6</accession>
<dbReference type="RefSeq" id="WP_013546219.1">
    <property type="nucleotide sequence ID" value="NC_014933.1"/>
</dbReference>
<evidence type="ECO:0000256" key="1">
    <source>
        <dbReference type="ARBA" id="ARBA00004442"/>
    </source>
</evidence>
<dbReference type="AlphaFoldDB" id="E6SWK6"/>
<evidence type="ECO:0000313" key="9">
    <source>
        <dbReference type="Proteomes" id="UP000008630"/>
    </source>
</evidence>